<organism evidence="3 4">
    <name type="scientific">Armillaria borealis</name>
    <dbReference type="NCBI Taxonomy" id="47425"/>
    <lineage>
        <taxon>Eukaryota</taxon>
        <taxon>Fungi</taxon>
        <taxon>Dikarya</taxon>
        <taxon>Basidiomycota</taxon>
        <taxon>Agaricomycotina</taxon>
        <taxon>Agaricomycetes</taxon>
        <taxon>Agaricomycetidae</taxon>
        <taxon>Agaricales</taxon>
        <taxon>Marasmiineae</taxon>
        <taxon>Physalacriaceae</taxon>
        <taxon>Armillaria</taxon>
    </lineage>
</organism>
<gene>
    <name evidence="3" type="ORF">EV421DRAFT_519230</name>
</gene>
<keyword evidence="2" id="KW-0812">Transmembrane</keyword>
<proteinExistence type="predicted"/>
<feature type="compositionally biased region" description="Low complexity" evidence="1">
    <location>
        <begin position="105"/>
        <end position="125"/>
    </location>
</feature>
<keyword evidence="4" id="KW-1185">Reference proteome</keyword>
<feature type="transmembrane region" description="Helical" evidence="2">
    <location>
        <begin position="252"/>
        <end position="273"/>
    </location>
</feature>
<comment type="caution">
    <text evidence="3">The sequence shown here is derived from an EMBL/GenBank/DDBJ whole genome shotgun (WGS) entry which is preliminary data.</text>
</comment>
<evidence type="ECO:0000256" key="2">
    <source>
        <dbReference type="SAM" id="Phobius"/>
    </source>
</evidence>
<feature type="compositionally biased region" description="Low complexity" evidence="1">
    <location>
        <begin position="1"/>
        <end position="13"/>
    </location>
</feature>
<evidence type="ECO:0000256" key="1">
    <source>
        <dbReference type="SAM" id="MobiDB-lite"/>
    </source>
</evidence>
<accession>A0AA39MR16</accession>
<name>A0AA39MR16_9AGAR</name>
<dbReference type="Proteomes" id="UP001175226">
    <property type="component" value="Unassembled WGS sequence"/>
</dbReference>
<evidence type="ECO:0000313" key="3">
    <source>
        <dbReference type="EMBL" id="KAK0443477.1"/>
    </source>
</evidence>
<dbReference type="AlphaFoldDB" id="A0AA39MR16"/>
<reference evidence="3" key="1">
    <citation type="submission" date="2023-06" db="EMBL/GenBank/DDBJ databases">
        <authorList>
            <consortium name="Lawrence Berkeley National Laboratory"/>
            <person name="Ahrendt S."/>
            <person name="Sahu N."/>
            <person name="Indic B."/>
            <person name="Wong-Bajracharya J."/>
            <person name="Merenyi Z."/>
            <person name="Ke H.-M."/>
            <person name="Monk M."/>
            <person name="Kocsube S."/>
            <person name="Drula E."/>
            <person name="Lipzen A."/>
            <person name="Balint B."/>
            <person name="Henrissat B."/>
            <person name="Andreopoulos B."/>
            <person name="Martin F.M."/>
            <person name="Harder C.B."/>
            <person name="Rigling D."/>
            <person name="Ford K.L."/>
            <person name="Foster G.D."/>
            <person name="Pangilinan J."/>
            <person name="Papanicolaou A."/>
            <person name="Barry K."/>
            <person name="LaButti K."/>
            <person name="Viragh M."/>
            <person name="Koriabine M."/>
            <person name="Yan M."/>
            <person name="Riley R."/>
            <person name="Champramary S."/>
            <person name="Plett K.L."/>
            <person name="Tsai I.J."/>
            <person name="Slot J."/>
            <person name="Sipos G."/>
            <person name="Plett J."/>
            <person name="Nagy L.G."/>
            <person name="Grigoriev I.V."/>
        </authorList>
    </citation>
    <scope>NUCLEOTIDE SEQUENCE</scope>
    <source>
        <strain evidence="3">FPL87.14</strain>
    </source>
</reference>
<sequence>MASMALSSYSSWSNDDQDTGSRVSWEAESATRAASLAVAPYGPASPLVPLRPSSIPEQEMLWDSDTTSRTRPSVTNTHASLPPKHNTPLSPLRRSMITSLPKAFPSSPLNPSSSTSPLPSSRSSTPSPPLGPRYTRPSASTTQLLSRVPSEESRVLSTSRNSRGSMILYHIPVPGDESFKLDPPPSLRHLMSSTSSRDSMMSISSDSKYPSMLGEHGLVPYAFDPSEDEGGFDMEDAELDKRSSEQRMSWRGLVNMVALVAIILGVLGLFVIYPVTGHLRDDVKSQKIVENKWINGTGQAISGSPA</sequence>
<feature type="compositionally biased region" description="Polar residues" evidence="1">
    <location>
        <begin position="64"/>
        <end position="79"/>
    </location>
</feature>
<keyword evidence="2" id="KW-1133">Transmembrane helix</keyword>
<evidence type="ECO:0000313" key="4">
    <source>
        <dbReference type="Proteomes" id="UP001175226"/>
    </source>
</evidence>
<keyword evidence="2" id="KW-0472">Membrane</keyword>
<feature type="region of interest" description="Disordered" evidence="1">
    <location>
        <begin position="1"/>
        <end position="160"/>
    </location>
</feature>
<protein>
    <submittedName>
        <fullName evidence="3">Uncharacterized protein</fullName>
    </submittedName>
</protein>
<dbReference type="EMBL" id="JAUEPT010000022">
    <property type="protein sequence ID" value="KAK0443477.1"/>
    <property type="molecule type" value="Genomic_DNA"/>
</dbReference>